<reference evidence="14 15" key="1">
    <citation type="journal article" date="2020" name="Cell Host Microbe">
        <title>Functional and Genomic Variation between Human-Derived Isolates of Lachnospiraceae Reveals Inter- and Intra-Species Diversity.</title>
        <authorList>
            <person name="Sorbara M.T."/>
            <person name="Littmann E.R."/>
            <person name="Fontana E."/>
            <person name="Moody T.U."/>
            <person name="Kohout C.E."/>
            <person name="Gjonbalaj M."/>
            <person name="Eaton V."/>
            <person name="Seok R."/>
            <person name="Leiner I.M."/>
            <person name="Pamer E.G."/>
        </authorList>
    </citation>
    <scope>NUCLEOTIDE SEQUENCE [LARGE SCALE GENOMIC DNA]</scope>
    <source>
        <strain evidence="13 14">MSK.17.11</strain>
        <strain evidence="12 15">MSK.17.38</strain>
    </source>
</reference>
<accession>A0A850HGL3</accession>
<evidence type="ECO:0000313" key="13">
    <source>
        <dbReference type="EMBL" id="NVH57249.1"/>
    </source>
</evidence>
<gene>
    <name evidence="13" type="ORF">G5A66_01020</name>
    <name evidence="12" type="ORF">G5A75_01790</name>
</gene>
<dbReference type="GO" id="GO:0000156">
    <property type="term" value="F:phosphorelay response regulator activity"/>
    <property type="evidence" value="ECO:0007669"/>
    <property type="project" value="TreeGrafter"/>
</dbReference>
<keyword evidence="6" id="KW-0804">Transcription</keyword>
<dbReference type="Pfam" id="PF00486">
    <property type="entry name" value="Trans_reg_C"/>
    <property type="match status" value="1"/>
</dbReference>
<keyword evidence="5 9" id="KW-0238">DNA-binding</keyword>
<evidence type="ECO:0000256" key="8">
    <source>
        <dbReference type="PROSITE-ProRule" id="PRU00169"/>
    </source>
</evidence>
<dbReference type="EMBL" id="JAAITX010000001">
    <property type="protein sequence ID" value="NVH57249.1"/>
    <property type="molecule type" value="Genomic_DNA"/>
</dbReference>
<dbReference type="Pfam" id="PF00072">
    <property type="entry name" value="Response_reg"/>
    <property type="match status" value="1"/>
</dbReference>
<dbReference type="InterPro" id="IPR036388">
    <property type="entry name" value="WH-like_DNA-bd_sf"/>
</dbReference>
<reference evidence="13" key="2">
    <citation type="submission" date="2020-02" db="EMBL/GenBank/DDBJ databases">
        <authorList>
            <person name="Littmann E."/>
            <person name="Sorbara M."/>
        </authorList>
    </citation>
    <scope>NUCLEOTIDE SEQUENCE</scope>
    <source>
        <strain evidence="13">MSK.17.11</strain>
        <strain evidence="12">MSK.17.38</strain>
    </source>
</reference>
<evidence type="ECO:0000256" key="9">
    <source>
        <dbReference type="PROSITE-ProRule" id="PRU01091"/>
    </source>
</evidence>
<dbReference type="GO" id="GO:0005829">
    <property type="term" value="C:cytosol"/>
    <property type="evidence" value="ECO:0007669"/>
    <property type="project" value="TreeGrafter"/>
</dbReference>
<evidence type="ECO:0000259" key="10">
    <source>
        <dbReference type="PROSITE" id="PS50110"/>
    </source>
</evidence>
<evidence type="ECO:0000256" key="4">
    <source>
        <dbReference type="ARBA" id="ARBA00023015"/>
    </source>
</evidence>
<dbReference type="SUPFAM" id="SSF52172">
    <property type="entry name" value="CheY-like"/>
    <property type="match status" value="1"/>
</dbReference>
<sequence>MTENTYKILIVEDDAGLNQGIALALAEKGVEFSSALTLDQARTLWKAQSADMVLLDENLPDGSGYELLKEIRRTSQIPVLMLTANDLEIDEVTGFSLGADDYITKPFSLMVLRARVERMRMRMEEGRERFGDRKTRYVKGPYAFYFDEMKYFADGEEVTLSKTEQKLLRSFVEHSGQTLTREHLVDVLWTGDLRYVDENALSVAVNRLRKKLEVKEGKCPIQTVYGLGYVWEKKV</sequence>
<keyword evidence="14" id="KW-1185">Reference proteome</keyword>
<dbReference type="InterPro" id="IPR001789">
    <property type="entry name" value="Sig_transdc_resp-reg_receiver"/>
</dbReference>
<evidence type="ECO:0000313" key="12">
    <source>
        <dbReference type="EMBL" id="NSK13622.1"/>
    </source>
</evidence>
<evidence type="ECO:0000256" key="6">
    <source>
        <dbReference type="ARBA" id="ARBA00023163"/>
    </source>
</evidence>
<evidence type="ECO:0000256" key="5">
    <source>
        <dbReference type="ARBA" id="ARBA00023125"/>
    </source>
</evidence>
<organism evidence="13 14">
    <name type="scientific">Dorea phocaeensis</name>
    <dbReference type="NCBI Taxonomy" id="2040291"/>
    <lineage>
        <taxon>Bacteria</taxon>
        <taxon>Bacillati</taxon>
        <taxon>Bacillota</taxon>
        <taxon>Clostridia</taxon>
        <taxon>Lachnospirales</taxon>
        <taxon>Lachnospiraceae</taxon>
        <taxon>Dorea</taxon>
    </lineage>
</organism>
<dbReference type="Gene3D" id="3.40.50.2300">
    <property type="match status" value="1"/>
</dbReference>
<keyword evidence="3" id="KW-0902">Two-component regulatory system</keyword>
<dbReference type="SMART" id="SM00448">
    <property type="entry name" value="REC"/>
    <property type="match status" value="1"/>
</dbReference>
<proteinExistence type="predicted"/>
<feature type="domain" description="Response regulatory" evidence="10">
    <location>
        <begin position="7"/>
        <end position="120"/>
    </location>
</feature>
<dbReference type="PROSITE" id="PS51755">
    <property type="entry name" value="OMPR_PHOB"/>
    <property type="match status" value="1"/>
</dbReference>
<keyword evidence="4" id="KW-0805">Transcription regulation</keyword>
<keyword evidence="2 8" id="KW-0597">Phosphoprotein</keyword>
<dbReference type="Gene3D" id="6.10.250.690">
    <property type="match status" value="1"/>
</dbReference>
<dbReference type="PANTHER" id="PTHR48111:SF21">
    <property type="entry name" value="DNA-BINDING DUAL MASTER TRANSCRIPTIONAL REGULATOR RPAA"/>
    <property type="match status" value="1"/>
</dbReference>
<evidence type="ECO:0000313" key="15">
    <source>
        <dbReference type="Proteomes" id="UP000701680"/>
    </source>
</evidence>
<dbReference type="CDD" id="cd00383">
    <property type="entry name" value="trans_reg_C"/>
    <property type="match status" value="1"/>
</dbReference>
<dbReference type="InterPro" id="IPR001867">
    <property type="entry name" value="OmpR/PhoB-type_DNA-bd"/>
</dbReference>
<dbReference type="InterPro" id="IPR039420">
    <property type="entry name" value="WalR-like"/>
</dbReference>
<dbReference type="EMBL" id="JAAIUO010000001">
    <property type="protein sequence ID" value="NSK13622.1"/>
    <property type="molecule type" value="Genomic_DNA"/>
</dbReference>
<dbReference type="SMART" id="SM00862">
    <property type="entry name" value="Trans_reg_C"/>
    <property type="match status" value="1"/>
</dbReference>
<dbReference type="AlphaFoldDB" id="A0A850HGL3"/>
<dbReference type="RefSeq" id="WP_173814214.1">
    <property type="nucleotide sequence ID" value="NZ_JAAITX010000001.1"/>
</dbReference>
<comment type="function">
    <text evidence="7">May play the central regulatory role in sporulation. It may be an element of the effector pathway responsible for the activation of sporulation genes in response to nutritional stress. Spo0A may act in concert with spo0H (a sigma factor) to control the expression of some genes that are critical to the sporulation process.</text>
</comment>
<dbReference type="PROSITE" id="PS50110">
    <property type="entry name" value="RESPONSE_REGULATORY"/>
    <property type="match status" value="1"/>
</dbReference>
<dbReference type="SUPFAM" id="SSF46894">
    <property type="entry name" value="C-terminal effector domain of the bipartite response regulators"/>
    <property type="match status" value="1"/>
</dbReference>
<evidence type="ECO:0000313" key="14">
    <source>
        <dbReference type="Proteomes" id="UP000528555"/>
    </source>
</evidence>
<dbReference type="Proteomes" id="UP000701680">
    <property type="component" value="Unassembled WGS sequence"/>
</dbReference>
<evidence type="ECO:0000256" key="1">
    <source>
        <dbReference type="ARBA" id="ARBA00018672"/>
    </source>
</evidence>
<dbReference type="CDD" id="cd17574">
    <property type="entry name" value="REC_OmpR"/>
    <property type="match status" value="1"/>
</dbReference>
<dbReference type="PANTHER" id="PTHR48111">
    <property type="entry name" value="REGULATOR OF RPOS"/>
    <property type="match status" value="1"/>
</dbReference>
<name>A0A850HGL3_9FIRM</name>
<feature type="modified residue" description="4-aspartylphosphate" evidence="8">
    <location>
        <position position="56"/>
    </location>
</feature>
<protein>
    <recommendedName>
        <fullName evidence="1">Stage 0 sporulation protein A homolog</fullName>
    </recommendedName>
</protein>
<dbReference type="InterPro" id="IPR016032">
    <property type="entry name" value="Sig_transdc_resp-reg_C-effctor"/>
</dbReference>
<feature type="DNA-binding region" description="OmpR/PhoB-type" evidence="9">
    <location>
        <begin position="133"/>
        <end position="233"/>
    </location>
</feature>
<dbReference type="Gene3D" id="1.10.10.10">
    <property type="entry name" value="Winged helix-like DNA-binding domain superfamily/Winged helix DNA-binding domain"/>
    <property type="match status" value="1"/>
</dbReference>
<evidence type="ECO:0000259" key="11">
    <source>
        <dbReference type="PROSITE" id="PS51755"/>
    </source>
</evidence>
<comment type="caution">
    <text evidence="13">The sequence shown here is derived from an EMBL/GenBank/DDBJ whole genome shotgun (WGS) entry which is preliminary data.</text>
</comment>
<evidence type="ECO:0000256" key="3">
    <source>
        <dbReference type="ARBA" id="ARBA00023012"/>
    </source>
</evidence>
<dbReference type="GO" id="GO:0000976">
    <property type="term" value="F:transcription cis-regulatory region binding"/>
    <property type="evidence" value="ECO:0007669"/>
    <property type="project" value="TreeGrafter"/>
</dbReference>
<dbReference type="InterPro" id="IPR011006">
    <property type="entry name" value="CheY-like_superfamily"/>
</dbReference>
<evidence type="ECO:0000256" key="7">
    <source>
        <dbReference type="ARBA" id="ARBA00024867"/>
    </source>
</evidence>
<dbReference type="Proteomes" id="UP000528555">
    <property type="component" value="Unassembled WGS sequence"/>
</dbReference>
<dbReference type="GO" id="GO:0032993">
    <property type="term" value="C:protein-DNA complex"/>
    <property type="evidence" value="ECO:0007669"/>
    <property type="project" value="TreeGrafter"/>
</dbReference>
<evidence type="ECO:0000256" key="2">
    <source>
        <dbReference type="ARBA" id="ARBA00022553"/>
    </source>
</evidence>
<dbReference type="GO" id="GO:0006355">
    <property type="term" value="P:regulation of DNA-templated transcription"/>
    <property type="evidence" value="ECO:0007669"/>
    <property type="project" value="InterPro"/>
</dbReference>
<feature type="domain" description="OmpR/PhoB-type" evidence="11">
    <location>
        <begin position="133"/>
        <end position="233"/>
    </location>
</feature>